<dbReference type="AlphaFoldDB" id="A0A0F9IJL2"/>
<accession>A0A0F9IJL2</accession>
<dbReference type="EMBL" id="LAZR01019042">
    <property type="protein sequence ID" value="KKL94000.1"/>
    <property type="molecule type" value="Genomic_DNA"/>
</dbReference>
<reference evidence="1" key="1">
    <citation type="journal article" date="2015" name="Nature">
        <title>Complex archaea that bridge the gap between prokaryotes and eukaryotes.</title>
        <authorList>
            <person name="Spang A."/>
            <person name="Saw J.H."/>
            <person name="Jorgensen S.L."/>
            <person name="Zaremba-Niedzwiedzka K."/>
            <person name="Martijn J."/>
            <person name="Lind A.E."/>
            <person name="van Eijk R."/>
            <person name="Schleper C."/>
            <person name="Guy L."/>
            <person name="Ettema T.J."/>
        </authorList>
    </citation>
    <scope>NUCLEOTIDE SEQUENCE</scope>
</reference>
<evidence type="ECO:0000313" key="1">
    <source>
        <dbReference type="EMBL" id="KKL94000.1"/>
    </source>
</evidence>
<gene>
    <name evidence="1" type="ORF">LCGC14_1869080</name>
</gene>
<feature type="non-terminal residue" evidence="1">
    <location>
        <position position="701"/>
    </location>
</feature>
<protein>
    <submittedName>
        <fullName evidence="1">Uncharacterized protein</fullName>
    </submittedName>
</protein>
<comment type="caution">
    <text evidence="1">The sequence shown here is derived from an EMBL/GenBank/DDBJ whole genome shotgun (WGS) entry which is preliminary data.</text>
</comment>
<organism evidence="1">
    <name type="scientific">marine sediment metagenome</name>
    <dbReference type="NCBI Taxonomy" id="412755"/>
    <lineage>
        <taxon>unclassified sequences</taxon>
        <taxon>metagenomes</taxon>
        <taxon>ecological metagenomes</taxon>
    </lineage>
</organism>
<proteinExistence type="predicted"/>
<sequence>MTADVYNVTLVDLGADTYNLTWSSWGNGTENNYNTSDTEYYTITKNTSLTGDLASTNGWTIDWGEATTVSLSESNPTDDDVTYSIFRDDVDKGTGEMINASAGTYEYILNTTGGVNYSAVASLDAETLTIDKIQASVNLSLNYTYSNVTVGEGWTILLNGTTIKGDNVGILELYNNSIRLGRNGTEISNETEFNEISEHNITVIYFESENFTQAFRTYYVTVTALNLTIDGVFKELGTNTVVNATYIGVVCVDIDHPDYGVNYSCGVNSANFTFNITYFRNDLFANGSLLHIMNTTDDTKVSNFSVGSHQYDEVEGLSVNMSSIAAGNITFYKCNSTDYDRAYDGVLRGSNIELTNFTNNLNYVNMSFSSPQQEIFKYFYLDLAAKTNLIGFTLNVSGALFGADSFDVFENFSNIEKSLTTGDLVSTGSTLWSDFQGNPYTSYGWLMLANSSKRGFIYDDYDGTVDPDKWINFTQPPFCVNIETANFIYLNASVVDGVSATVNCGLLPNWTSVDGMSAFTTDNLRFDVITKWYGKDTPGSNAYDGSSQVLLHLGNIWNSSRLPMSGDPGFGSVETGYSNVSFQLDKINGTTWTVNISGFEEISQDQWYNGVLCGGAVTDDANMVLNWTTGTWTIDDLDYDGCDQSGNLNNSFYWSADYNKVLLRINSHGYSTTNAEAHVSIYIYGINRTLWYRDNSTITSK</sequence>
<name>A0A0F9IJL2_9ZZZZ</name>